<dbReference type="AlphaFoldDB" id="A0A089Y7U6"/>
<keyword evidence="1" id="KW-0472">Membrane</keyword>
<dbReference type="PANTHER" id="PTHR34597">
    <property type="entry name" value="SLR1661 PROTEIN"/>
    <property type="match status" value="1"/>
</dbReference>
<feature type="chain" id="PRO_5005162911" description="TPS family activation/secretion protein" evidence="5">
    <location>
        <begin position="27"/>
        <end position="567"/>
    </location>
</feature>
<feature type="compositionally biased region" description="Low complexity" evidence="4">
    <location>
        <begin position="60"/>
        <end position="69"/>
    </location>
</feature>
<evidence type="ECO:0000256" key="4">
    <source>
        <dbReference type="SAM" id="MobiDB-lite"/>
    </source>
</evidence>
<evidence type="ECO:0008006" key="11">
    <source>
        <dbReference type="Google" id="ProtNLM"/>
    </source>
</evidence>
<dbReference type="GO" id="GO:0046819">
    <property type="term" value="P:protein secretion by the type V secretion system"/>
    <property type="evidence" value="ECO:0007669"/>
    <property type="project" value="TreeGrafter"/>
</dbReference>
<dbReference type="STRING" id="157783.LK03_01150"/>
<dbReference type="PIRSF" id="PIRSF029745">
    <property type="entry name" value="FhaC"/>
    <property type="match status" value="1"/>
</dbReference>
<dbReference type="Pfam" id="PF08479">
    <property type="entry name" value="POTRA_2"/>
    <property type="match status" value="1"/>
</dbReference>
<evidence type="ECO:0000256" key="2">
    <source>
        <dbReference type="ARBA" id="ARBA00022692"/>
    </source>
</evidence>
<feature type="signal peptide" evidence="5">
    <location>
        <begin position="1"/>
        <end position="26"/>
    </location>
</feature>
<accession>A0A089Y7U6</accession>
<protein>
    <recommendedName>
        <fullName evidence="11">TPS family activation/secretion protein</fullName>
    </recommendedName>
</protein>
<proteinExistence type="predicted"/>
<dbReference type="InterPro" id="IPR013686">
    <property type="entry name" value="Polypept-transport_assoc_ShlB"/>
</dbReference>
<feature type="domain" description="ShlB POTRA" evidence="8">
    <location>
        <begin position="152"/>
        <end position="204"/>
    </location>
</feature>
<feature type="domain" description="Polypeptide-transport-associated ShlB-type" evidence="7">
    <location>
        <begin position="76"/>
        <end position="150"/>
    </location>
</feature>
<keyword evidence="10" id="KW-1185">Reference proteome</keyword>
<feature type="domain" description="Haemolysin activator HlyB C-terminal" evidence="6">
    <location>
        <begin position="209"/>
        <end position="528"/>
    </location>
</feature>
<dbReference type="PANTHER" id="PTHR34597:SF3">
    <property type="entry name" value="OUTER MEMBRANE TRANSPORTER CDIB"/>
    <property type="match status" value="1"/>
</dbReference>
<feature type="compositionally biased region" description="Polar residues" evidence="4">
    <location>
        <begin position="42"/>
        <end position="51"/>
    </location>
</feature>
<keyword evidence="5" id="KW-0732">Signal</keyword>
<keyword evidence="3" id="KW-0998">Cell outer membrane</keyword>
<dbReference type="InterPro" id="IPR035251">
    <property type="entry name" value="ShlB_POTRA"/>
</dbReference>
<evidence type="ECO:0000259" key="8">
    <source>
        <dbReference type="Pfam" id="PF17287"/>
    </source>
</evidence>
<keyword evidence="1" id="KW-1134">Transmembrane beta strand</keyword>
<keyword evidence="2" id="KW-0812">Transmembrane</keyword>
<evidence type="ECO:0000256" key="1">
    <source>
        <dbReference type="ARBA" id="ARBA00022452"/>
    </source>
</evidence>
<dbReference type="EMBL" id="CP009455">
    <property type="protein sequence ID" value="AIR87928.1"/>
    <property type="molecule type" value="Genomic_DNA"/>
</dbReference>
<gene>
    <name evidence="9" type="ORF">LK03_01150</name>
</gene>
<dbReference type="Gene3D" id="3.10.20.310">
    <property type="entry name" value="membrane protein fhac"/>
    <property type="match status" value="1"/>
</dbReference>
<reference evidence="9 10" key="1">
    <citation type="submission" date="2014-09" db="EMBL/GenBank/DDBJ databases">
        <authorList>
            <person name="Chan K.-G."/>
        </authorList>
    </citation>
    <scope>NUCLEOTIDE SEQUENCE [LARGE SCALE GENOMIC DNA]</scope>
    <source>
        <strain evidence="9 10">ND07</strain>
    </source>
</reference>
<evidence type="ECO:0000259" key="6">
    <source>
        <dbReference type="Pfam" id="PF03865"/>
    </source>
</evidence>
<evidence type="ECO:0000256" key="3">
    <source>
        <dbReference type="ARBA" id="ARBA00023237"/>
    </source>
</evidence>
<evidence type="ECO:0000256" key="5">
    <source>
        <dbReference type="SAM" id="SignalP"/>
    </source>
</evidence>
<feature type="region of interest" description="Disordered" evidence="4">
    <location>
        <begin position="36"/>
        <end position="75"/>
    </location>
</feature>
<dbReference type="InterPro" id="IPR027282">
    <property type="entry name" value="TPS"/>
</dbReference>
<dbReference type="GO" id="GO:0098046">
    <property type="term" value="C:type V protein secretion system complex"/>
    <property type="evidence" value="ECO:0007669"/>
    <property type="project" value="TreeGrafter"/>
</dbReference>
<dbReference type="Pfam" id="PF03865">
    <property type="entry name" value="ShlB"/>
    <property type="match status" value="1"/>
</dbReference>
<dbReference type="eggNOG" id="COG2831">
    <property type="taxonomic scope" value="Bacteria"/>
</dbReference>
<name>A0A089Y7U6_9PSED</name>
<dbReference type="Proteomes" id="UP000029493">
    <property type="component" value="Chromosome"/>
</dbReference>
<evidence type="ECO:0000313" key="10">
    <source>
        <dbReference type="Proteomes" id="UP000029493"/>
    </source>
</evidence>
<dbReference type="InterPro" id="IPR051544">
    <property type="entry name" value="TPS_OM_transporter"/>
</dbReference>
<dbReference type="InterPro" id="IPR005565">
    <property type="entry name" value="Hemolysn_activator_HlyB_C"/>
</dbReference>
<organism evidence="9 10">
    <name type="scientific">Pseudomonas cremoricolorata</name>
    <dbReference type="NCBI Taxonomy" id="157783"/>
    <lineage>
        <taxon>Bacteria</taxon>
        <taxon>Pseudomonadati</taxon>
        <taxon>Pseudomonadota</taxon>
        <taxon>Gammaproteobacteria</taxon>
        <taxon>Pseudomonadales</taxon>
        <taxon>Pseudomonadaceae</taxon>
        <taxon>Pseudomonas</taxon>
    </lineage>
</organism>
<evidence type="ECO:0000259" key="7">
    <source>
        <dbReference type="Pfam" id="PF08479"/>
    </source>
</evidence>
<dbReference type="Gene3D" id="2.40.160.50">
    <property type="entry name" value="membrane protein fhac: a member of the omp85/tpsb transporter family"/>
    <property type="match status" value="1"/>
</dbReference>
<sequence length="567" mass="63175">MRRFGSLRLHATGLLLSLVVTSQGMADDLASRQLREQHNARQAEQTQQRLQRWQRERSEPSAPATASPALDEPCQPVSGIRLSGHRQLDDAQLQRIVEPYLRPCMGVAGINQLLRAITQRYIDAGYPMARPLLRSQPQRGEPLDIVIVEGFVESIEFADDSLPLSLRGAFPDLLGEPLHLPDLEQGLDQLNRLRAFELGSDLLPGELEGGTRVVVKTLRREVPWHLDVHLENRGSDASSRHQLGVGLGVDSPFGLNGDLRLNLHSTVFNALGQAEMTSLSYSVPYGPWRFALGASQGSTVSPQVNGWGLDIGTHGTSQTVLFTAERTLWRNQRGLLSAGVQVSQARLRNRILGQRLTVQSPDLLSIDTGLTLLWLEHGLWNASLGVRQVRQRLSDWRNHRSSSWLDKYRASLGYSSVGNADSKLRWRSEVALQYSAERLPALEQLSLTSYYAVRGFRQLSVSNANGAVWRNTLDHTQRPLPSSLPALHLRPFIALDLGLSRRAQRDTAYRHPSEHDSQRLAGASAGVELLLPKHSLRLEYQQPLYASAVPRSALEPGFWLFELNLSL</sequence>
<dbReference type="KEGG" id="psw:LK03_01150"/>
<dbReference type="Pfam" id="PF17287">
    <property type="entry name" value="POTRA_3"/>
    <property type="match status" value="1"/>
</dbReference>
<evidence type="ECO:0000313" key="9">
    <source>
        <dbReference type="EMBL" id="AIR87928.1"/>
    </source>
</evidence>
<dbReference type="GO" id="GO:0008320">
    <property type="term" value="F:protein transmembrane transporter activity"/>
    <property type="evidence" value="ECO:0007669"/>
    <property type="project" value="TreeGrafter"/>
</dbReference>